<reference evidence="1 2" key="2">
    <citation type="submission" date="2020-03" db="EMBL/GenBank/DDBJ databases">
        <authorList>
            <person name="Ichikawa N."/>
            <person name="Kimura A."/>
            <person name="Kitahashi Y."/>
            <person name="Uohara A."/>
        </authorList>
    </citation>
    <scope>NUCLEOTIDE SEQUENCE [LARGE SCALE GENOMIC DNA]</scope>
    <source>
        <strain evidence="1 2">NBRC 107702</strain>
    </source>
</reference>
<dbReference type="KEGG" id="pfla:Pflav_061970"/>
<evidence type="ECO:0000313" key="2">
    <source>
        <dbReference type="Proteomes" id="UP000502508"/>
    </source>
</evidence>
<protein>
    <submittedName>
        <fullName evidence="1">Uncharacterized protein</fullName>
    </submittedName>
</protein>
<dbReference type="AlphaFoldDB" id="A0A6F8Y155"/>
<dbReference type="Proteomes" id="UP000502508">
    <property type="component" value="Chromosome"/>
</dbReference>
<organism evidence="1 2">
    <name type="scientific">Phytohabitans flavus</name>
    <dbReference type="NCBI Taxonomy" id="1076124"/>
    <lineage>
        <taxon>Bacteria</taxon>
        <taxon>Bacillati</taxon>
        <taxon>Actinomycetota</taxon>
        <taxon>Actinomycetes</taxon>
        <taxon>Micromonosporales</taxon>
        <taxon>Micromonosporaceae</taxon>
    </lineage>
</organism>
<evidence type="ECO:0000313" key="1">
    <source>
        <dbReference type="EMBL" id="BCB79787.1"/>
    </source>
</evidence>
<dbReference type="EMBL" id="AP022870">
    <property type="protein sequence ID" value="BCB79787.1"/>
    <property type="molecule type" value="Genomic_DNA"/>
</dbReference>
<accession>A0A6F8Y155</accession>
<reference evidence="1 2" key="1">
    <citation type="submission" date="2020-03" db="EMBL/GenBank/DDBJ databases">
        <title>Whole genome shotgun sequence of Phytohabitans flavus NBRC 107702.</title>
        <authorList>
            <person name="Komaki H."/>
            <person name="Tamura T."/>
        </authorList>
    </citation>
    <scope>NUCLEOTIDE SEQUENCE [LARGE SCALE GENOMIC DNA]</scope>
    <source>
        <strain evidence="1 2">NBRC 107702</strain>
    </source>
</reference>
<gene>
    <name evidence="1" type="ORF">Pflav_061970</name>
</gene>
<sequence length="89" mass="9580">MSVLEVSSLTQLSAFCAVPSVPQALRRPPVVTSAPEAIAPRTRVRRVNLLADSTALAWGDRGLCVRRMSGSRVVRENGSYDPTPDPGMM</sequence>
<keyword evidence="2" id="KW-1185">Reference proteome</keyword>
<name>A0A6F8Y155_9ACTN</name>
<proteinExistence type="predicted"/>